<dbReference type="Proteomes" id="UP000179797">
    <property type="component" value="Unassembled WGS sequence"/>
</dbReference>
<evidence type="ECO:0000313" key="1">
    <source>
        <dbReference type="EMBL" id="OHX66986.1"/>
    </source>
</evidence>
<evidence type="ECO:0000313" key="2">
    <source>
        <dbReference type="Proteomes" id="UP000179797"/>
    </source>
</evidence>
<organism evidence="1 2">
    <name type="scientific">Flammeovirga pacifica</name>
    <dbReference type="NCBI Taxonomy" id="915059"/>
    <lineage>
        <taxon>Bacteria</taxon>
        <taxon>Pseudomonadati</taxon>
        <taxon>Bacteroidota</taxon>
        <taxon>Cytophagia</taxon>
        <taxon>Cytophagales</taxon>
        <taxon>Flammeovirgaceae</taxon>
        <taxon>Flammeovirga</taxon>
    </lineage>
</organism>
<keyword evidence="2" id="KW-1185">Reference proteome</keyword>
<protein>
    <submittedName>
        <fullName evidence="1">Uncharacterized protein</fullName>
    </submittedName>
</protein>
<dbReference type="EMBL" id="JRYR02000001">
    <property type="protein sequence ID" value="OHX66986.1"/>
    <property type="molecule type" value="Genomic_DNA"/>
</dbReference>
<dbReference type="RefSeq" id="WP_044224118.1">
    <property type="nucleotide sequence ID" value="NZ_JRYR02000001.1"/>
</dbReference>
<name>A0A1S1Z140_FLAPC</name>
<dbReference type="OrthoDB" id="980279at2"/>
<reference evidence="1 2" key="1">
    <citation type="journal article" date="2012" name="Int. J. Syst. Evol. Microbiol.">
        <title>Flammeovirga pacifica sp. nov., isolated from deep-sea sediment.</title>
        <authorList>
            <person name="Xu H."/>
            <person name="Fu Y."/>
            <person name="Yang N."/>
            <person name="Ding Z."/>
            <person name="Lai Q."/>
            <person name="Zeng R."/>
        </authorList>
    </citation>
    <scope>NUCLEOTIDE SEQUENCE [LARGE SCALE GENOMIC DNA]</scope>
    <source>
        <strain evidence="2">DSM 24597 / LMG 26175 / WPAGA1</strain>
    </source>
</reference>
<sequence>MKPYFLITSIALSFFIIGCSDNIENNLSTDIASNVQGQYVIDQFQLDGDRELTPISDDTDNYISLIRQGDSLVSVRLVMNTEIVDFSWNLQEQKVGDIGKESSVYEFEVEPGTTSLNNMHLYITEDRQLKAVFEPALHPNIKSLHAQM</sequence>
<dbReference type="AlphaFoldDB" id="A0A1S1Z140"/>
<accession>A0A1S1Z140</accession>
<dbReference type="PROSITE" id="PS51257">
    <property type="entry name" value="PROKAR_LIPOPROTEIN"/>
    <property type="match status" value="1"/>
</dbReference>
<proteinExistence type="predicted"/>
<gene>
    <name evidence="1" type="ORF">NH26_11835</name>
</gene>
<comment type="caution">
    <text evidence="1">The sequence shown here is derived from an EMBL/GenBank/DDBJ whole genome shotgun (WGS) entry which is preliminary data.</text>
</comment>